<dbReference type="AlphaFoldDB" id="C6XU92"/>
<dbReference type="RefSeq" id="WP_015809494.1">
    <property type="nucleotide sequence ID" value="NC_013061.1"/>
</dbReference>
<dbReference type="KEGG" id="phe:Phep_3694"/>
<dbReference type="HOGENOM" id="CLU_079066_1_0_10"/>
<evidence type="ECO:0000313" key="1">
    <source>
        <dbReference type="EMBL" id="ACU05885.1"/>
    </source>
</evidence>
<evidence type="ECO:0000313" key="2">
    <source>
        <dbReference type="Proteomes" id="UP000000852"/>
    </source>
</evidence>
<dbReference type="STRING" id="485917.Phep_3694"/>
<dbReference type="Proteomes" id="UP000000852">
    <property type="component" value="Chromosome"/>
</dbReference>
<dbReference type="EMBL" id="CP001681">
    <property type="protein sequence ID" value="ACU05885.1"/>
    <property type="molecule type" value="Genomic_DNA"/>
</dbReference>
<dbReference type="eggNOG" id="ENOG502ZCA0">
    <property type="taxonomic scope" value="Bacteria"/>
</dbReference>
<protein>
    <recommendedName>
        <fullName evidence="3">DUF4249 domain-containing protein</fullName>
    </recommendedName>
</protein>
<sequence>MFWSCEKAIDLKLKDSDITKYVIEGAVTNQSNGCKVIISETKKFSDDNQFNGISGAIVKIENNGSTFMLTETGKGIYENLTVTGVPGQTYRLTVTIKGEVFKASSTMPAVVDFLDFTLKPNDVDTIRATPRVKFKDPLATRNYYWFQQYINDKLLMEYKVLNDEYTSGQEVNEYLVYENTTKNRALNLKKGDRLTAEMHCIDEPVFTYLFSLFGANGADNGAAPTNPLSNISGGALGFFSAHTVQLKTIVIP</sequence>
<gene>
    <name evidence="1" type="ordered locus">Phep_3694</name>
</gene>
<dbReference type="Pfam" id="PF14054">
    <property type="entry name" value="DUF4249"/>
    <property type="match status" value="1"/>
</dbReference>
<keyword evidence="2" id="KW-1185">Reference proteome</keyword>
<dbReference type="InterPro" id="IPR025345">
    <property type="entry name" value="DUF4249"/>
</dbReference>
<reference evidence="1 2" key="1">
    <citation type="journal article" date="2009" name="Stand. Genomic Sci.">
        <title>Complete genome sequence of Pedobacter heparinus type strain (HIM 762-3).</title>
        <authorList>
            <person name="Han C."/>
            <person name="Spring S."/>
            <person name="Lapidus A."/>
            <person name="Del Rio T.G."/>
            <person name="Tice H."/>
            <person name="Copeland A."/>
            <person name="Cheng J.F."/>
            <person name="Lucas S."/>
            <person name="Chen F."/>
            <person name="Nolan M."/>
            <person name="Bruce D."/>
            <person name="Goodwin L."/>
            <person name="Pitluck S."/>
            <person name="Ivanova N."/>
            <person name="Mavromatis K."/>
            <person name="Mikhailova N."/>
            <person name="Pati A."/>
            <person name="Chen A."/>
            <person name="Palaniappan K."/>
            <person name="Land M."/>
            <person name="Hauser L."/>
            <person name="Chang Y.J."/>
            <person name="Jeffries C.C."/>
            <person name="Saunders E."/>
            <person name="Chertkov O."/>
            <person name="Brettin T."/>
            <person name="Goker M."/>
            <person name="Rohde M."/>
            <person name="Bristow J."/>
            <person name="Eisen J.A."/>
            <person name="Markowitz V."/>
            <person name="Hugenholtz P."/>
            <person name="Kyrpides N.C."/>
            <person name="Klenk H.P."/>
            <person name="Detter J.C."/>
        </authorList>
    </citation>
    <scope>NUCLEOTIDE SEQUENCE [LARGE SCALE GENOMIC DNA]</scope>
    <source>
        <strain evidence="2">ATCC 13125 / DSM 2366 / CIP 104194 / JCM 7457 / NBRC 12017 / NCIMB 9290 / NRRL B-14731 / HIM 762-3</strain>
    </source>
</reference>
<name>C6XU92_PEDHD</name>
<proteinExistence type="predicted"/>
<organism evidence="1 2">
    <name type="scientific">Pedobacter heparinus (strain ATCC 13125 / DSM 2366 / CIP 104194 / JCM 7457 / NBRC 12017 / NCIMB 9290 / NRRL B-14731 / HIM 762-3)</name>
    <dbReference type="NCBI Taxonomy" id="485917"/>
    <lineage>
        <taxon>Bacteria</taxon>
        <taxon>Pseudomonadati</taxon>
        <taxon>Bacteroidota</taxon>
        <taxon>Sphingobacteriia</taxon>
        <taxon>Sphingobacteriales</taxon>
        <taxon>Sphingobacteriaceae</taxon>
        <taxon>Pedobacter</taxon>
    </lineage>
</organism>
<evidence type="ECO:0008006" key="3">
    <source>
        <dbReference type="Google" id="ProtNLM"/>
    </source>
</evidence>
<dbReference type="OrthoDB" id="637707at2"/>
<accession>C6XU92</accession>